<gene>
    <name evidence="3" type="ORF">GCM10010990_08600</name>
</gene>
<accession>A0A917DRC5</accession>
<organism evidence="3 4">
    <name type="scientific">Croceicoccus mobilis</name>
    <dbReference type="NCBI Taxonomy" id="1703339"/>
    <lineage>
        <taxon>Bacteria</taxon>
        <taxon>Pseudomonadati</taxon>
        <taxon>Pseudomonadota</taxon>
        <taxon>Alphaproteobacteria</taxon>
        <taxon>Sphingomonadales</taxon>
        <taxon>Erythrobacteraceae</taxon>
        <taxon>Croceicoccus</taxon>
    </lineage>
</organism>
<evidence type="ECO:0000313" key="4">
    <source>
        <dbReference type="Proteomes" id="UP000612349"/>
    </source>
</evidence>
<feature type="transmembrane region" description="Helical" evidence="2">
    <location>
        <begin position="42"/>
        <end position="60"/>
    </location>
</feature>
<keyword evidence="4" id="KW-1185">Reference proteome</keyword>
<feature type="transmembrane region" description="Helical" evidence="2">
    <location>
        <begin position="224"/>
        <end position="248"/>
    </location>
</feature>
<feature type="transmembrane region" description="Helical" evidence="2">
    <location>
        <begin position="260"/>
        <end position="284"/>
    </location>
</feature>
<dbReference type="RefSeq" id="WP_229665251.1">
    <property type="nucleotide sequence ID" value="NZ_BMIP01000001.1"/>
</dbReference>
<feature type="transmembrane region" description="Helical" evidence="2">
    <location>
        <begin position="122"/>
        <end position="143"/>
    </location>
</feature>
<evidence type="ECO:0000256" key="1">
    <source>
        <dbReference type="SAM" id="MobiDB-lite"/>
    </source>
</evidence>
<feature type="region of interest" description="Disordered" evidence="1">
    <location>
        <begin position="1"/>
        <end position="22"/>
    </location>
</feature>
<name>A0A917DRC5_9SPHN</name>
<feature type="transmembrane region" description="Helical" evidence="2">
    <location>
        <begin position="177"/>
        <end position="196"/>
    </location>
</feature>
<feature type="transmembrane region" description="Helical" evidence="2">
    <location>
        <begin position="313"/>
        <end position="335"/>
    </location>
</feature>
<evidence type="ECO:0000256" key="2">
    <source>
        <dbReference type="SAM" id="Phobius"/>
    </source>
</evidence>
<keyword evidence="2" id="KW-0812">Transmembrane</keyword>
<evidence type="ECO:0000313" key="3">
    <source>
        <dbReference type="EMBL" id="GGD61358.1"/>
    </source>
</evidence>
<keyword evidence="2" id="KW-0472">Membrane</keyword>
<feature type="transmembrane region" description="Helical" evidence="2">
    <location>
        <begin position="89"/>
        <end position="110"/>
    </location>
</feature>
<dbReference type="Pfam" id="PF05987">
    <property type="entry name" value="DUF898"/>
    <property type="match status" value="1"/>
</dbReference>
<proteinExistence type="predicted"/>
<comment type="caution">
    <text evidence="3">The sequence shown here is derived from an EMBL/GenBank/DDBJ whole genome shotgun (WGS) entry which is preliminary data.</text>
</comment>
<dbReference type="Proteomes" id="UP000612349">
    <property type="component" value="Unassembled WGS sequence"/>
</dbReference>
<reference evidence="3" key="1">
    <citation type="journal article" date="2014" name="Int. J. Syst. Evol. Microbiol.">
        <title>Complete genome sequence of Corynebacterium casei LMG S-19264T (=DSM 44701T), isolated from a smear-ripened cheese.</title>
        <authorList>
            <consortium name="US DOE Joint Genome Institute (JGI-PGF)"/>
            <person name="Walter F."/>
            <person name="Albersmeier A."/>
            <person name="Kalinowski J."/>
            <person name="Ruckert C."/>
        </authorList>
    </citation>
    <scope>NUCLEOTIDE SEQUENCE</scope>
    <source>
        <strain evidence="3">CGMCC 1.15360</strain>
    </source>
</reference>
<dbReference type="InterPro" id="IPR010295">
    <property type="entry name" value="DUF898"/>
</dbReference>
<dbReference type="EMBL" id="BMIP01000001">
    <property type="protein sequence ID" value="GGD61358.1"/>
    <property type="molecule type" value="Genomic_DNA"/>
</dbReference>
<keyword evidence="2" id="KW-1133">Transmembrane helix</keyword>
<sequence length="381" mass="42930">MDSMGTGPAFGGPDGGEPWHEEPAAPETAFAFEGNWRDFAKIAFTNLLLTIVTLGIYRFWATTRERQYLWSRTRFIDDHLEWTGRGKELFFGFLLATVLIILPFALINMITQGLIFRGNEGVAAGVFIASFLVLFYFSGVARFRALRYRLGRTHWRGIRGGSYDQGFKYGLSHMWKYTVGYLALGLMVPWAMVSLWNERWSAMSFGQLSFRSEADFSPLMKRYLLVYLAPFVLFIAMFALLAAVTFGFGGMENENTALGITVAALTVILMVGVYAGWGIVYLAFYAKYMRIVIGEMKLGENIEFGFHASTKDWLKLIAVDIGLVLVTLGVGYIFLTYRHWKFFITHLEAYGEVDPDALTQSETPMSKHGEGLLDAFDMGAI</sequence>
<reference evidence="3" key="2">
    <citation type="submission" date="2020-09" db="EMBL/GenBank/DDBJ databases">
        <authorList>
            <person name="Sun Q."/>
            <person name="Zhou Y."/>
        </authorList>
    </citation>
    <scope>NUCLEOTIDE SEQUENCE</scope>
    <source>
        <strain evidence="3">CGMCC 1.15360</strain>
    </source>
</reference>
<protein>
    <submittedName>
        <fullName evidence="3">Membrane protein</fullName>
    </submittedName>
</protein>
<dbReference type="AlphaFoldDB" id="A0A917DRC5"/>